<comment type="catalytic activity">
    <reaction evidence="6">
        <text>P(1),P(4)-bis(5'-adenosyl) tetraphosphate + H2O = 2 ADP + 2 H(+)</text>
        <dbReference type="Rhea" id="RHEA:24252"/>
        <dbReference type="ChEBI" id="CHEBI:15377"/>
        <dbReference type="ChEBI" id="CHEBI:15378"/>
        <dbReference type="ChEBI" id="CHEBI:58141"/>
        <dbReference type="ChEBI" id="CHEBI:456216"/>
        <dbReference type="EC" id="3.6.1.41"/>
    </reaction>
</comment>
<keyword evidence="3" id="KW-0547">Nucleotide-binding</keyword>
<name>A0A1M6A4X9_9FIRM</name>
<gene>
    <name evidence="8" type="ORF">SAMN02745691_00062</name>
</gene>
<keyword evidence="5" id="KW-0408">Iron</keyword>
<dbReference type="NCBIfam" id="TIGR00488">
    <property type="entry name" value="bis(5'-nucleosyl)-tetraphosphatase (symmetrical) YqeK"/>
    <property type="match status" value="1"/>
</dbReference>
<dbReference type="PANTHER" id="PTHR35795:SF1">
    <property type="entry name" value="BIS(5'-NUCLEOSYL)-TETRAPHOSPHATASE, SYMMETRICAL"/>
    <property type="match status" value="1"/>
</dbReference>
<dbReference type="InterPro" id="IPR003607">
    <property type="entry name" value="HD/PDEase_dom"/>
</dbReference>
<feature type="domain" description="HD" evidence="7">
    <location>
        <begin position="27"/>
        <end position="142"/>
    </location>
</feature>
<dbReference type="SMART" id="SM00471">
    <property type="entry name" value="HDc"/>
    <property type="match status" value="1"/>
</dbReference>
<dbReference type="GO" id="GO:0000166">
    <property type="term" value="F:nucleotide binding"/>
    <property type="evidence" value="ECO:0007669"/>
    <property type="project" value="UniProtKB-KW"/>
</dbReference>
<protein>
    <recommendedName>
        <fullName evidence="1">bis(5'-nucleosyl)-tetraphosphatase (symmetrical)</fullName>
        <ecNumber evidence="1">3.6.1.41</ecNumber>
    </recommendedName>
</protein>
<accession>A0A1M6A4X9</accession>
<organism evidence="8 9">
    <name type="scientific">Parasporobacterium paucivorans DSM 15970</name>
    <dbReference type="NCBI Taxonomy" id="1122934"/>
    <lineage>
        <taxon>Bacteria</taxon>
        <taxon>Bacillati</taxon>
        <taxon>Bacillota</taxon>
        <taxon>Clostridia</taxon>
        <taxon>Lachnospirales</taxon>
        <taxon>Lachnospiraceae</taxon>
        <taxon>Parasporobacterium</taxon>
    </lineage>
</organism>
<dbReference type="EC" id="3.6.1.41" evidence="1"/>
<keyword evidence="9" id="KW-1185">Reference proteome</keyword>
<dbReference type="Gene3D" id="1.10.3210.10">
    <property type="entry name" value="Hypothetical protein af1432"/>
    <property type="match status" value="1"/>
</dbReference>
<dbReference type="CDD" id="cd00077">
    <property type="entry name" value="HDc"/>
    <property type="match status" value="1"/>
</dbReference>
<evidence type="ECO:0000256" key="4">
    <source>
        <dbReference type="ARBA" id="ARBA00022801"/>
    </source>
</evidence>
<dbReference type="PROSITE" id="PS51831">
    <property type="entry name" value="HD"/>
    <property type="match status" value="1"/>
</dbReference>
<proteinExistence type="predicted"/>
<evidence type="ECO:0000256" key="1">
    <source>
        <dbReference type="ARBA" id="ARBA00012506"/>
    </source>
</evidence>
<dbReference type="GO" id="GO:0046872">
    <property type="term" value="F:metal ion binding"/>
    <property type="evidence" value="ECO:0007669"/>
    <property type="project" value="UniProtKB-KW"/>
</dbReference>
<sequence>MNVNIFTFNRRLMYIRKNLRTILDNSRYEHTVAVAYMAIALAMKYDCDIHKAELAGLLHDCAKCLTNDKKLSESIKYNIPVSEVEKKHPHLLHAKLGAFYAMKKYHVDDTDVINAIRKHTTGAAAMSMLEKIIYVADFIEPNRSNIPNLREIRRVSFEDIDMAVYMILKNSLDYLNSTSLELDETTVEAFKYYKNLYEVRKENFKNDN</sequence>
<dbReference type="STRING" id="1122934.SAMN02745691_00062"/>
<evidence type="ECO:0000313" key="8">
    <source>
        <dbReference type="EMBL" id="SHI31439.1"/>
    </source>
</evidence>
<evidence type="ECO:0000256" key="2">
    <source>
        <dbReference type="ARBA" id="ARBA00022723"/>
    </source>
</evidence>
<evidence type="ECO:0000256" key="6">
    <source>
        <dbReference type="ARBA" id="ARBA00049417"/>
    </source>
</evidence>
<dbReference type="SUPFAM" id="SSF109604">
    <property type="entry name" value="HD-domain/PDEase-like"/>
    <property type="match status" value="1"/>
</dbReference>
<dbReference type="AlphaFoldDB" id="A0A1M6A4X9"/>
<keyword evidence="2" id="KW-0479">Metal-binding</keyword>
<keyword evidence="4 8" id="KW-0378">Hydrolase</keyword>
<dbReference type="InterPro" id="IPR005249">
    <property type="entry name" value="YqeK"/>
</dbReference>
<evidence type="ECO:0000256" key="5">
    <source>
        <dbReference type="ARBA" id="ARBA00023004"/>
    </source>
</evidence>
<dbReference type="InterPro" id="IPR006675">
    <property type="entry name" value="HDIG_dom"/>
</dbReference>
<reference evidence="8 9" key="1">
    <citation type="submission" date="2016-11" db="EMBL/GenBank/DDBJ databases">
        <authorList>
            <person name="Jaros S."/>
            <person name="Januszkiewicz K."/>
            <person name="Wedrychowicz H."/>
        </authorList>
    </citation>
    <scope>NUCLEOTIDE SEQUENCE [LARGE SCALE GENOMIC DNA]</scope>
    <source>
        <strain evidence="8 9">DSM 15970</strain>
    </source>
</reference>
<dbReference type="Proteomes" id="UP000184342">
    <property type="component" value="Unassembled WGS sequence"/>
</dbReference>
<dbReference type="GO" id="GO:0008803">
    <property type="term" value="F:bis(5'-nucleosyl)-tetraphosphatase (symmetrical) activity"/>
    <property type="evidence" value="ECO:0007669"/>
    <property type="project" value="UniProtKB-EC"/>
</dbReference>
<dbReference type="RefSeq" id="WP_073992370.1">
    <property type="nucleotide sequence ID" value="NZ_FQYT01000002.1"/>
</dbReference>
<dbReference type="InterPro" id="IPR006674">
    <property type="entry name" value="HD_domain"/>
</dbReference>
<evidence type="ECO:0000313" key="9">
    <source>
        <dbReference type="Proteomes" id="UP000184342"/>
    </source>
</evidence>
<evidence type="ECO:0000259" key="7">
    <source>
        <dbReference type="PROSITE" id="PS51831"/>
    </source>
</evidence>
<dbReference type="Pfam" id="PF01966">
    <property type="entry name" value="HD"/>
    <property type="match status" value="1"/>
</dbReference>
<dbReference type="InterPro" id="IPR051094">
    <property type="entry name" value="Diverse_Catalytic_Enzymes"/>
</dbReference>
<dbReference type="EMBL" id="FQYT01000002">
    <property type="protein sequence ID" value="SHI31439.1"/>
    <property type="molecule type" value="Genomic_DNA"/>
</dbReference>
<dbReference type="PANTHER" id="PTHR35795">
    <property type="entry name" value="SLR1885 PROTEIN"/>
    <property type="match status" value="1"/>
</dbReference>
<dbReference type="NCBIfam" id="TIGR00277">
    <property type="entry name" value="HDIG"/>
    <property type="match status" value="1"/>
</dbReference>
<evidence type="ECO:0000256" key="3">
    <source>
        <dbReference type="ARBA" id="ARBA00022741"/>
    </source>
</evidence>